<sequence length="65" mass="7738">MKFYEDAVDVKVWLRTGTGPLMKDWLILRKIVNFHPQNYTVPHNACSFLNNFPLDIHRQDFAYIV</sequence>
<protein>
    <submittedName>
        <fullName evidence="1">Uncharacterized protein</fullName>
    </submittedName>
</protein>
<gene>
    <name evidence="1" type="ORF">FZC84_18800</name>
</gene>
<organism evidence="1 2">
    <name type="scientific">Rossellomorea vietnamensis</name>
    <dbReference type="NCBI Taxonomy" id="218284"/>
    <lineage>
        <taxon>Bacteria</taxon>
        <taxon>Bacillati</taxon>
        <taxon>Bacillota</taxon>
        <taxon>Bacilli</taxon>
        <taxon>Bacillales</taxon>
        <taxon>Bacillaceae</taxon>
        <taxon>Rossellomorea</taxon>
    </lineage>
</organism>
<evidence type="ECO:0000313" key="1">
    <source>
        <dbReference type="EMBL" id="TYR97572.1"/>
    </source>
</evidence>
<reference evidence="1 2" key="1">
    <citation type="submission" date="2019-08" db="EMBL/GenBank/DDBJ databases">
        <title>Bacillus genomes from the desert of Cuatro Cienegas, Coahuila.</title>
        <authorList>
            <person name="Olmedo-Alvarez G."/>
        </authorList>
    </citation>
    <scope>NUCLEOTIDE SEQUENCE [LARGE SCALE GENOMIC DNA]</scope>
    <source>
        <strain evidence="1 2">CH128b_4D</strain>
    </source>
</reference>
<name>A0A5D4M7E2_9BACI</name>
<evidence type="ECO:0000313" key="2">
    <source>
        <dbReference type="Proteomes" id="UP000325182"/>
    </source>
</evidence>
<dbReference type="EMBL" id="VTEG01000019">
    <property type="protein sequence ID" value="TYR97572.1"/>
    <property type="molecule type" value="Genomic_DNA"/>
</dbReference>
<dbReference type="Proteomes" id="UP000325182">
    <property type="component" value="Unassembled WGS sequence"/>
</dbReference>
<proteinExistence type="predicted"/>
<comment type="caution">
    <text evidence="1">The sequence shown here is derived from an EMBL/GenBank/DDBJ whole genome shotgun (WGS) entry which is preliminary data.</text>
</comment>
<dbReference type="RefSeq" id="WP_148954867.1">
    <property type="nucleotide sequence ID" value="NZ_VTEG01000019.1"/>
</dbReference>
<accession>A0A5D4M7E2</accession>
<dbReference type="AlphaFoldDB" id="A0A5D4M7E2"/>